<dbReference type="GO" id="GO:0042765">
    <property type="term" value="C:GPI-anchor transamidase complex"/>
    <property type="evidence" value="ECO:0007669"/>
    <property type="project" value="InterPro"/>
</dbReference>
<feature type="transmembrane region" description="Helical" evidence="9">
    <location>
        <begin position="286"/>
        <end position="306"/>
    </location>
</feature>
<evidence type="ECO:0000313" key="12">
    <source>
        <dbReference type="Proteomes" id="UP000654075"/>
    </source>
</evidence>
<evidence type="ECO:0008006" key="13">
    <source>
        <dbReference type="Google" id="ProtNLM"/>
    </source>
</evidence>
<keyword evidence="8 9" id="KW-0472">Membrane</keyword>
<comment type="subcellular location">
    <subcellularLocation>
        <location evidence="1">Endoplasmic reticulum membrane</location>
        <topology evidence="1">Multi-pass membrane protein</topology>
    </subcellularLocation>
</comment>
<feature type="transmembrane region" description="Helical" evidence="9">
    <location>
        <begin position="81"/>
        <end position="102"/>
    </location>
</feature>
<dbReference type="EMBL" id="CAJNNV010000788">
    <property type="protein sequence ID" value="CAE8583562.1"/>
    <property type="molecule type" value="Genomic_DNA"/>
</dbReference>
<dbReference type="OMA" id="ALWHLWI"/>
<dbReference type="PANTHER" id="PTHR13121:SF0">
    <property type="entry name" value="PHOSPHATIDYLINOSITOL GLYCAN ANCHOR BIOSYNTHESIS CLASS U PROTEIN"/>
    <property type="match status" value="1"/>
</dbReference>
<keyword evidence="5 9" id="KW-0812">Transmembrane</keyword>
<organism evidence="11 12">
    <name type="scientific">Polarella glacialis</name>
    <name type="common">Dinoflagellate</name>
    <dbReference type="NCBI Taxonomy" id="89957"/>
    <lineage>
        <taxon>Eukaryota</taxon>
        <taxon>Sar</taxon>
        <taxon>Alveolata</taxon>
        <taxon>Dinophyceae</taxon>
        <taxon>Suessiales</taxon>
        <taxon>Suessiaceae</taxon>
        <taxon>Polarella</taxon>
    </lineage>
</organism>
<evidence type="ECO:0000256" key="3">
    <source>
        <dbReference type="ARBA" id="ARBA00010026"/>
    </source>
</evidence>
<accession>A0A813D6L5</accession>
<evidence type="ECO:0000256" key="10">
    <source>
        <dbReference type="SAM" id="SignalP"/>
    </source>
</evidence>
<feature type="chain" id="PRO_5032852912" description="GPI transamidase subunit PIG-U" evidence="10">
    <location>
        <begin position="21"/>
        <end position="508"/>
    </location>
</feature>
<keyword evidence="4" id="KW-0337">GPI-anchor biosynthesis</keyword>
<feature type="signal peptide" evidence="10">
    <location>
        <begin position="1"/>
        <end position="20"/>
    </location>
</feature>
<dbReference type="InterPro" id="IPR009600">
    <property type="entry name" value="PIG-U"/>
</dbReference>
<keyword evidence="10" id="KW-0732">Signal</keyword>
<evidence type="ECO:0000256" key="8">
    <source>
        <dbReference type="ARBA" id="ARBA00023136"/>
    </source>
</evidence>
<comment type="similarity">
    <text evidence="3">Belongs to the PIGU family.</text>
</comment>
<dbReference type="AlphaFoldDB" id="A0A813D6L5"/>
<feature type="transmembrane region" description="Helical" evidence="9">
    <location>
        <begin position="169"/>
        <end position="186"/>
    </location>
</feature>
<feature type="transmembrane region" description="Helical" evidence="9">
    <location>
        <begin position="192"/>
        <end position="214"/>
    </location>
</feature>
<dbReference type="Proteomes" id="UP000654075">
    <property type="component" value="Unassembled WGS sequence"/>
</dbReference>
<dbReference type="Pfam" id="PF06728">
    <property type="entry name" value="PIG-U"/>
    <property type="match status" value="1"/>
</dbReference>
<evidence type="ECO:0000256" key="1">
    <source>
        <dbReference type="ARBA" id="ARBA00004477"/>
    </source>
</evidence>
<sequence length="508" mass="55507">MWFGCAVGVVLRFLLYAAGASKMLEDHLELNSPMTSHARLKEGLFLLASGMSPYAGDVCHHPPLLLFFLQPLSKAPEVAHFAVLVAVDLAVALLLRQLAVYYKLSAKLSAGQAWAEASIRLVQTSESSPSSTPSGIEDVISPAFVGLFYLLNPLTVASCLALSAQNIHHLALIASVCLAAAGKGGLSAAALAVTFYVCPLTPLVLVLPCAYLSFTQRASTRKASEQAADEQDGYRYVRSIDQTAVELNFLPYLAGFTFMVIVLFSCLLGASAAIMDGELQFLEDSFLAVIAVRDLTPNVGVFWYLFIEVFDRYRLLYLVAFHGQLLFYPVPLHLRLGRHKPTGPFIHCAIAIGMVTLFKPYPTASDFAFMLSVMLVQSEIIRESEKFFAFCLSGVLFGLSMFPTMSAVWLGRNTGNANYLYNMVLVVNVFGCLLLSEFVKAAIRLRRRKHLGAFCRKVVLEIADEVAADAVAAKAKAAAWTRCRPGLLLEEEKALLLLEDEKAALLLE</sequence>
<protein>
    <recommendedName>
        <fullName evidence="13">GPI transamidase subunit PIG-U</fullName>
    </recommendedName>
</protein>
<keyword evidence="6" id="KW-0256">Endoplasmic reticulum</keyword>
<evidence type="ECO:0000256" key="9">
    <source>
        <dbReference type="SAM" id="Phobius"/>
    </source>
</evidence>
<feature type="transmembrane region" description="Helical" evidence="9">
    <location>
        <begin position="387"/>
        <end position="407"/>
    </location>
</feature>
<dbReference type="PANTHER" id="PTHR13121">
    <property type="entry name" value="GPI TRANSAMIDASE COMPONENT PIG-U"/>
    <property type="match status" value="1"/>
</dbReference>
<evidence type="ECO:0000313" key="11">
    <source>
        <dbReference type="EMBL" id="CAE8583562.1"/>
    </source>
</evidence>
<dbReference type="GO" id="GO:0016255">
    <property type="term" value="P:attachment of GPI anchor to protein"/>
    <property type="evidence" value="ECO:0007669"/>
    <property type="project" value="InterPro"/>
</dbReference>
<feature type="transmembrane region" description="Helical" evidence="9">
    <location>
        <begin position="419"/>
        <end position="439"/>
    </location>
</feature>
<comment type="pathway">
    <text evidence="2">Glycolipid biosynthesis; glycosylphosphatidylinositol-anchor biosynthesis.</text>
</comment>
<evidence type="ECO:0000256" key="7">
    <source>
        <dbReference type="ARBA" id="ARBA00022989"/>
    </source>
</evidence>
<feature type="transmembrane region" description="Helical" evidence="9">
    <location>
        <begin position="139"/>
        <end position="162"/>
    </location>
</feature>
<feature type="transmembrane region" description="Helical" evidence="9">
    <location>
        <begin position="249"/>
        <end position="274"/>
    </location>
</feature>
<evidence type="ECO:0000256" key="5">
    <source>
        <dbReference type="ARBA" id="ARBA00022692"/>
    </source>
</evidence>
<keyword evidence="12" id="KW-1185">Reference proteome</keyword>
<evidence type="ECO:0000256" key="6">
    <source>
        <dbReference type="ARBA" id="ARBA00022824"/>
    </source>
</evidence>
<dbReference type="GO" id="GO:0006506">
    <property type="term" value="P:GPI anchor biosynthetic process"/>
    <property type="evidence" value="ECO:0007669"/>
    <property type="project" value="UniProtKB-UniPathway"/>
</dbReference>
<dbReference type="UniPathway" id="UPA00196"/>
<gene>
    <name evidence="11" type="ORF">PGLA1383_LOCUS2521</name>
</gene>
<evidence type="ECO:0000256" key="4">
    <source>
        <dbReference type="ARBA" id="ARBA00022502"/>
    </source>
</evidence>
<evidence type="ECO:0000256" key="2">
    <source>
        <dbReference type="ARBA" id="ARBA00004687"/>
    </source>
</evidence>
<proteinExistence type="inferred from homology"/>
<reference evidence="11" key="1">
    <citation type="submission" date="2021-02" db="EMBL/GenBank/DDBJ databases">
        <authorList>
            <person name="Dougan E. K."/>
            <person name="Rhodes N."/>
            <person name="Thang M."/>
            <person name="Chan C."/>
        </authorList>
    </citation>
    <scope>NUCLEOTIDE SEQUENCE</scope>
</reference>
<keyword evidence="7 9" id="KW-1133">Transmembrane helix</keyword>
<comment type="caution">
    <text evidence="11">The sequence shown here is derived from an EMBL/GenBank/DDBJ whole genome shotgun (WGS) entry which is preliminary data.</text>
</comment>
<name>A0A813D6L5_POLGL</name>
<dbReference type="OrthoDB" id="549017at2759"/>